<evidence type="ECO:0000313" key="3">
    <source>
        <dbReference type="EMBL" id="EPE03665.1"/>
    </source>
</evidence>
<dbReference type="OMA" id="KPDKVKM"/>
<dbReference type="eggNOG" id="ENOG502QU23">
    <property type="taxonomic scope" value="Eukaryota"/>
</dbReference>
<proteinExistence type="predicted"/>
<dbReference type="PANTHER" id="PTHR34587:SF2">
    <property type="entry name" value="G-PROTEIN COUPLED RECEPTORS FAMILY 1 PROFILE DOMAIN-CONTAINING PROTEIN"/>
    <property type="match status" value="1"/>
</dbReference>
<evidence type="ECO:0000313" key="4">
    <source>
        <dbReference type="Proteomes" id="UP000016923"/>
    </source>
</evidence>
<feature type="signal peptide" evidence="2">
    <location>
        <begin position="1"/>
        <end position="20"/>
    </location>
</feature>
<dbReference type="VEuPathDB" id="FungiDB:F503_01923"/>
<dbReference type="HOGENOM" id="CLU_029378_0_1_1"/>
<dbReference type="EMBL" id="KE148166">
    <property type="protein sequence ID" value="EPE03665.1"/>
    <property type="molecule type" value="Genomic_DNA"/>
</dbReference>
<evidence type="ECO:0000256" key="2">
    <source>
        <dbReference type="SAM" id="SignalP"/>
    </source>
</evidence>
<keyword evidence="4" id="KW-1185">Reference proteome</keyword>
<sequence length="439" mass="42619">MVSVKLFYAASLLSLAFAAAQNDNAGGKNVANAGGKQGQNAGANAGKGQGQNAGAAAASADAAKGTAAAAANNGAKAAANNNNNNAGAAAKSSSTAAAAASSSAAAATNNKGGNNNANNANNGNNAAASATSGGNADSTTLQANAIQSGSFFDGQSGLGADATEAASTTSQNNFINFCSGQTLTNGLQITDGSCNGIVMGQIPAKAQMVSTVITFPQDGKTIQAGQDFNITVQVANLQAGAFTNADATYYAAPQQLKGGQIVGHTHVTVQDMGKSLNPTTPPDATQFAFFKGINDAGDGKGGLSAIVSGGLPAGNYRLCTLTSAANHQPVIMPVAQRGAQDDCTRFTVTGNGGATNVAANDGSKGEAAAAAAQSAVDIGPGALTASAAAAAATTAAANNNNNNNNNGGKANANANAGAKAAKGGKAQRLARFKRRTFVA</sequence>
<dbReference type="STRING" id="1262450.S3CSM3"/>
<name>S3CSM3_OPHP1</name>
<dbReference type="GO" id="GO:0005840">
    <property type="term" value="C:ribosome"/>
    <property type="evidence" value="ECO:0007669"/>
    <property type="project" value="UniProtKB-KW"/>
</dbReference>
<feature type="chain" id="PRO_5004507618" evidence="2">
    <location>
        <begin position="21"/>
        <end position="439"/>
    </location>
</feature>
<gene>
    <name evidence="3" type="ORF">F503_01923</name>
</gene>
<feature type="region of interest" description="Disordered" evidence="1">
    <location>
        <begin position="398"/>
        <end position="429"/>
    </location>
</feature>
<feature type="region of interest" description="Disordered" evidence="1">
    <location>
        <begin position="106"/>
        <end position="136"/>
    </location>
</feature>
<keyword evidence="3" id="KW-0689">Ribosomal protein</keyword>
<feature type="compositionally biased region" description="Low complexity" evidence="1">
    <location>
        <begin position="398"/>
        <end position="426"/>
    </location>
</feature>
<accession>S3CSM3</accession>
<dbReference type="OrthoDB" id="2336871at2759"/>
<protein>
    <submittedName>
        <fullName evidence="3">Ribosomal protein s17</fullName>
    </submittedName>
</protein>
<evidence type="ECO:0000256" key="1">
    <source>
        <dbReference type="SAM" id="MobiDB-lite"/>
    </source>
</evidence>
<dbReference type="PANTHER" id="PTHR34587">
    <property type="entry name" value="VWFA DOMAIN-CONTAINING PROTEIN"/>
    <property type="match status" value="1"/>
</dbReference>
<reference evidence="3 4" key="1">
    <citation type="journal article" date="2013" name="BMC Genomics">
        <title>The genome and transcriptome of the pine saprophyte Ophiostoma piceae, and a comparison with the bark beetle-associated pine pathogen Grosmannia clavigera.</title>
        <authorList>
            <person name="Haridas S."/>
            <person name="Wang Y."/>
            <person name="Lim L."/>
            <person name="Massoumi Alamouti S."/>
            <person name="Jackman S."/>
            <person name="Docking R."/>
            <person name="Robertson G."/>
            <person name="Birol I."/>
            <person name="Bohlmann J."/>
            <person name="Breuil C."/>
        </authorList>
    </citation>
    <scope>NUCLEOTIDE SEQUENCE [LARGE SCALE GENOMIC DNA]</scope>
    <source>
        <strain evidence="3 4">UAMH 11346</strain>
    </source>
</reference>
<dbReference type="InterPro" id="IPR053216">
    <property type="entry name" value="Appressorial_penetr-assoc"/>
</dbReference>
<organism evidence="3 4">
    <name type="scientific">Ophiostoma piceae (strain UAMH 11346)</name>
    <name type="common">Sap stain fungus</name>
    <dbReference type="NCBI Taxonomy" id="1262450"/>
    <lineage>
        <taxon>Eukaryota</taxon>
        <taxon>Fungi</taxon>
        <taxon>Dikarya</taxon>
        <taxon>Ascomycota</taxon>
        <taxon>Pezizomycotina</taxon>
        <taxon>Sordariomycetes</taxon>
        <taxon>Sordariomycetidae</taxon>
        <taxon>Ophiostomatales</taxon>
        <taxon>Ophiostomataceae</taxon>
        <taxon>Ophiostoma</taxon>
    </lineage>
</organism>
<keyword evidence="3" id="KW-0687">Ribonucleoprotein</keyword>
<dbReference type="Proteomes" id="UP000016923">
    <property type="component" value="Unassembled WGS sequence"/>
</dbReference>
<keyword evidence="2" id="KW-0732">Signal</keyword>
<dbReference type="AlphaFoldDB" id="S3CSM3"/>